<dbReference type="InterPro" id="IPR046373">
    <property type="entry name" value="Acyl-CoA_Oxase/DH_mid-dom_sf"/>
</dbReference>
<name>A0A382TLJ9_9ZZZZ</name>
<dbReference type="AlphaFoldDB" id="A0A382TLJ9"/>
<dbReference type="InterPro" id="IPR009100">
    <property type="entry name" value="AcylCoA_DH/oxidase_NM_dom_sf"/>
</dbReference>
<dbReference type="Gene3D" id="1.10.540.10">
    <property type="entry name" value="Acyl-CoA dehydrogenase/oxidase, N-terminal domain"/>
    <property type="match status" value="1"/>
</dbReference>
<accession>A0A382TLJ9</accession>
<evidence type="ECO:0000313" key="1">
    <source>
        <dbReference type="EMBL" id="SVD22347.1"/>
    </source>
</evidence>
<proteinExistence type="predicted"/>
<gene>
    <name evidence="1" type="ORF">METZ01_LOCUS375201</name>
</gene>
<protein>
    <recommendedName>
        <fullName evidence="2">Acyl-CoA dehydrogenase/oxidase N-terminal domain-containing protein</fullName>
    </recommendedName>
</protein>
<sequence length="234" mass="25785">MLTNEQQLIESIQSLVPMIEENAAEAERGRKPVDSVMQAIEKTQAYRYFVPKKYDGFEFSLEGFMQLGMILGAADISTAWVVTFCMEHNWLIGLYNQEAQDHIFGKHPYIIAPGALAPRGVATPVEGGFRLTGQWQWGTGVMHANWVMVGALTEGADPPELCMYALPIEQAEIIDTWQMSGMAGTGSNDIAIKDAFVPGYLRQQLTDMRAGDSPGAAIHKTATYRMPMLPVLGL</sequence>
<evidence type="ECO:0008006" key="2">
    <source>
        <dbReference type="Google" id="ProtNLM"/>
    </source>
</evidence>
<dbReference type="GO" id="GO:0016627">
    <property type="term" value="F:oxidoreductase activity, acting on the CH-CH group of donors"/>
    <property type="evidence" value="ECO:0007669"/>
    <property type="project" value="InterPro"/>
</dbReference>
<dbReference type="InterPro" id="IPR037069">
    <property type="entry name" value="AcylCoA_DH/ox_N_sf"/>
</dbReference>
<dbReference type="GO" id="GO:0050660">
    <property type="term" value="F:flavin adenine dinucleotide binding"/>
    <property type="evidence" value="ECO:0007669"/>
    <property type="project" value="InterPro"/>
</dbReference>
<dbReference type="SUPFAM" id="SSF56645">
    <property type="entry name" value="Acyl-CoA dehydrogenase NM domain-like"/>
    <property type="match status" value="1"/>
</dbReference>
<dbReference type="EMBL" id="UINC01137170">
    <property type="protein sequence ID" value="SVD22347.1"/>
    <property type="molecule type" value="Genomic_DNA"/>
</dbReference>
<reference evidence="1" key="1">
    <citation type="submission" date="2018-05" db="EMBL/GenBank/DDBJ databases">
        <authorList>
            <person name="Lanie J.A."/>
            <person name="Ng W.-L."/>
            <person name="Kazmierczak K.M."/>
            <person name="Andrzejewski T.M."/>
            <person name="Davidsen T.M."/>
            <person name="Wayne K.J."/>
            <person name="Tettelin H."/>
            <person name="Glass J.I."/>
            <person name="Rusch D."/>
            <person name="Podicherti R."/>
            <person name="Tsui H.-C.T."/>
            <person name="Winkler M.E."/>
        </authorList>
    </citation>
    <scope>NUCLEOTIDE SEQUENCE</scope>
</reference>
<dbReference type="Gene3D" id="2.40.110.10">
    <property type="entry name" value="Butyryl-CoA Dehydrogenase, subunit A, domain 2"/>
    <property type="match status" value="1"/>
</dbReference>
<feature type="non-terminal residue" evidence="1">
    <location>
        <position position="234"/>
    </location>
</feature>
<organism evidence="1">
    <name type="scientific">marine metagenome</name>
    <dbReference type="NCBI Taxonomy" id="408172"/>
    <lineage>
        <taxon>unclassified sequences</taxon>
        <taxon>metagenomes</taxon>
        <taxon>ecological metagenomes</taxon>
    </lineage>
</organism>